<dbReference type="EMBL" id="FSRG01000006">
    <property type="protein sequence ID" value="SIO29153.1"/>
    <property type="molecule type" value="Genomic_DNA"/>
</dbReference>
<evidence type="ECO:0000256" key="1">
    <source>
        <dbReference type="SAM" id="Phobius"/>
    </source>
</evidence>
<feature type="transmembrane region" description="Helical" evidence="1">
    <location>
        <begin position="274"/>
        <end position="301"/>
    </location>
</feature>
<feature type="transmembrane region" description="Helical" evidence="1">
    <location>
        <begin position="307"/>
        <end position="330"/>
    </location>
</feature>
<dbReference type="OrthoDB" id="9759894at2"/>
<feature type="transmembrane region" description="Helical" evidence="1">
    <location>
        <begin position="186"/>
        <end position="209"/>
    </location>
</feature>
<keyword evidence="1" id="KW-0812">Transmembrane</keyword>
<dbReference type="NCBIfam" id="TIGR02123">
    <property type="entry name" value="TRAP_fused"/>
    <property type="match status" value="1"/>
</dbReference>
<feature type="transmembrane region" description="Helical" evidence="1">
    <location>
        <begin position="610"/>
        <end position="629"/>
    </location>
</feature>
<gene>
    <name evidence="3" type="ORF">SAMN02745161_2583</name>
</gene>
<evidence type="ECO:0000313" key="3">
    <source>
        <dbReference type="EMBL" id="SIO29153.1"/>
    </source>
</evidence>
<dbReference type="RefSeq" id="WP_074217350.1">
    <property type="nucleotide sequence ID" value="NZ_FSRG01000006.1"/>
</dbReference>
<feature type="transmembrane region" description="Helical" evidence="1">
    <location>
        <begin position="31"/>
        <end position="53"/>
    </location>
</feature>
<keyword evidence="4" id="KW-1185">Reference proteome</keyword>
<feature type="transmembrane region" description="Helical" evidence="1">
    <location>
        <begin position="445"/>
        <end position="468"/>
    </location>
</feature>
<dbReference type="InterPro" id="IPR011853">
    <property type="entry name" value="TRAP_DctM-Dct_fused"/>
</dbReference>
<keyword evidence="1" id="KW-0472">Membrane</keyword>
<dbReference type="Pfam" id="PF06808">
    <property type="entry name" value="DctM"/>
    <property type="match status" value="1"/>
</dbReference>
<dbReference type="Proteomes" id="UP000184694">
    <property type="component" value="Unassembled WGS sequence"/>
</dbReference>
<feature type="transmembrane region" description="Helical" evidence="1">
    <location>
        <begin position="584"/>
        <end position="604"/>
    </location>
</feature>
<feature type="transmembrane region" description="Helical" evidence="1">
    <location>
        <begin position="142"/>
        <end position="160"/>
    </location>
</feature>
<feature type="transmembrane region" description="Helical" evidence="1">
    <location>
        <begin position="474"/>
        <end position="493"/>
    </location>
</feature>
<feature type="transmembrane region" description="Helical" evidence="1">
    <location>
        <begin position="360"/>
        <end position="393"/>
    </location>
</feature>
<evidence type="ECO:0000259" key="2">
    <source>
        <dbReference type="Pfam" id="PF06808"/>
    </source>
</evidence>
<name>A0A1N6IAY1_9BACT</name>
<evidence type="ECO:0000313" key="4">
    <source>
        <dbReference type="Proteomes" id="UP000184694"/>
    </source>
</evidence>
<proteinExistence type="predicted"/>
<feature type="transmembrane region" description="Helical" evidence="1">
    <location>
        <begin position="86"/>
        <end position="104"/>
    </location>
</feature>
<dbReference type="PANTHER" id="PTHR43849:SF2">
    <property type="entry name" value="BLL3936 PROTEIN"/>
    <property type="match status" value="1"/>
</dbReference>
<feature type="transmembrane region" description="Helical" evidence="1">
    <location>
        <begin position="59"/>
        <end position="77"/>
    </location>
</feature>
<dbReference type="InterPro" id="IPR010656">
    <property type="entry name" value="DctM"/>
</dbReference>
<feature type="transmembrane region" description="Helical" evidence="1">
    <location>
        <begin position="663"/>
        <end position="679"/>
    </location>
</feature>
<dbReference type="STRING" id="1121457.SAMN02745161_2583"/>
<protein>
    <submittedName>
        <fullName evidence="3">TRAP transporter, 4TM/12TM fusion protein</fullName>
    </submittedName>
</protein>
<keyword evidence="1" id="KW-1133">Transmembrane helix</keyword>
<organism evidence="3 4">
    <name type="scientific">Halodesulfovibrio marinisediminis DSM 17456</name>
    <dbReference type="NCBI Taxonomy" id="1121457"/>
    <lineage>
        <taxon>Bacteria</taxon>
        <taxon>Pseudomonadati</taxon>
        <taxon>Thermodesulfobacteriota</taxon>
        <taxon>Desulfovibrionia</taxon>
        <taxon>Desulfovibrionales</taxon>
        <taxon>Desulfovibrionaceae</taxon>
        <taxon>Halodesulfovibrio</taxon>
    </lineage>
</organism>
<sequence length="697" mass="75122">MGLFRKKGVKATEDSGEVMVSTRELTGRPAVVFYCLCIVASVFHILTNTVWLMPEIHRNALHFAFFVPLAFMIYPFSAKSLDKKPYVDWFLAVLSIICGLYLVFFEDALHARNEQMIELDIFFAGLTLLLMLEIARRAAGKIIPLLAVFFLSYALYWGQFLSGNWNFPGVTISRVLYRMYFAPDGIFGSIATISASYVFLFVLFGSFLVKSGAGDFIIKLAISVVGRSVGGPAKMAVFSSGLMGSVSGSAVANTVSTGSITIPMMKRTGFSPKFAAAVEAAASTGGQIMPPIMGAGAFVMAQWTQISYLKIVAISFIPAILYFVSVIFFVHSRARSEGLQPTAEEDIPRFFDVLKEGWPFFIPIGVLITLMSIGYTPTFAACCAIAAIVGASWMTKNHRMGLMDIVDALALGGKNMVATAIILLCSGVVIGIVLLVSLGVKFSMLISTVAGSSLLVTIGLVGVASLILGMGLPVTASYIILATLSAPFLVNLIKLRYVMAVNPQFVESMGLSLDMISDPTAAGALFAIINTQVPTEHATIFLLAAHLLIFWYSQSANVTPPVCLAAYTAAGIAKSDPFQTGIHAFKLASGLFIIPIMFVYEPAILFLGPLWQTVLTIGIILLALFCTAVSLEGVYIRKLHPLLRIAFGGTAILLYILPELQCWIGVGIFATLTALLKYTSAFDMDEQLEESALTEAA</sequence>
<dbReference type="AlphaFoldDB" id="A0A1N6IAY1"/>
<feature type="transmembrane region" description="Helical" evidence="1">
    <location>
        <begin position="416"/>
        <end position="438"/>
    </location>
</feature>
<feature type="domain" description="TRAP C4-dicarboxylate transport system permease DctM subunit" evidence="2">
    <location>
        <begin position="127"/>
        <end position="603"/>
    </location>
</feature>
<reference evidence="4" key="1">
    <citation type="submission" date="2016-11" db="EMBL/GenBank/DDBJ databases">
        <authorList>
            <person name="Varghese N."/>
            <person name="Submissions S."/>
        </authorList>
    </citation>
    <scope>NUCLEOTIDE SEQUENCE [LARGE SCALE GENOMIC DNA]</scope>
    <source>
        <strain evidence="4">DSM 17456</strain>
    </source>
</reference>
<dbReference type="PANTHER" id="PTHR43849">
    <property type="entry name" value="BLL3936 PROTEIN"/>
    <property type="match status" value="1"/>
</dbReference>
<accession>A0A1N6IAY1</accession>